<evidence type="ECO:0000313" key="1">
    <source>
        <dbReference type="EMBL" id="MPC71885.1"/>
    </source>
</evidence>
<proteinExistence type="predicted"/>
<gene>
    <name evidence="1" type="ORF">E2C01_066175</name>
</gene>
<dbReference type="AlphaFoldDB" id="A0A5B7HQC1"/>
<evidence type="ECO:0000313" key="2">
    <source>
        <dbReference type="Proteomes" id="UP000324222"/>
    </source>
</evidence>
<keyword evidence="2" id="KW-1185">Reference proteome</keyword>
<organism evidence="1 2">
    <name type="scientific">Portunus trituberculatus</name>
    <name type="common">Swimming crab</name>
    <name type="synonym">Neptunus trituberculatus</name>
    <dbReference type="NCBI Taxonomy" id="210409"/>
    <lineage>
        <taxon>Eukaryota</taxon>
        <taxon>Metazoa</taxon>
        <taxon>Ecdysozoa</taxon>
        <taxon>Arthropoda</taxon>
        <taxon>Crustacea</taxon>
        <taxon>Multicrustacea</taxon>
        <taxon>Malacostraca</taxon>
        <taxon>Eumalacostraca</taxon>
        <taxon>Eucarida</taxon>
        <taxon>Decapoda</taxon>
        <taxon>Pleocyemata</taxon>
        <taxon>Brachyura</taxon>
        <taxon>Eubrachyura</taxon>
        <taxon>Portunoidea</taxon>
        <taxon>Portunidae</taxon>
        <taxon>Portuninae</taxon>
        <taxon>Portunus</taxon>
    </lineage>
</organism>
<dbReference type="Proteomes" id="UP000324222">
    <property type="component" value="Unassembled WGS sequence"/>
</dbReference>
<name>A0A5B7HQC1_PORTR</name>
<protein>
    <submittedName>
        <fullName evidence="1">Uncharacterized protein</fullName>
    </submittedName>
</protein>
<accession>A0A5B7HQC1</accession>
<sequence>MKVSMDRATMNVGVLGTAFMLVFTSFQTQGNMQVRPPLLLIVVSLVHTGGTQR</sequence>
<dbReference type="EMBL" id="VSRR010033719">
    <property type="protein sequence ID" value="MPC71885.1"/>
    <property type="molecule type" value="Genomic_DNA"/>
</dbReference>
<comment type="caution">
    <text evidence="1">The sequence shown here is derived from an EMBL/GenBank/DDBJ whole genome shotgun (WGS) entry which is preliminary data.</text>
</comment>
<reference evidence="1 2" key="1">
    <citation type="submission" date="2019-05" db="EMBL/GenBank/DDBJ databases">
        <title>Another draft genome of Portunus trituberculatus and its Hox gene families provides insights of decapod evolution.</title>
        <authorList>
            <person name="Jeong J.-H."/>
            <person name="Song I."/>
            <person name="Kim S."/>
            <person name="Choi T."/>
            <person name="Kim D."/>
            <person name="Ryu S."/>
            <person name="Kim W."/>
        </authorList>
    </citation>
    <scope>NUCLEOTIDE SEQUENCE [LARGE SCALE GENOMIC DNA]</scope>
    <source>
        <tissue evidence="1">Muscle</tissue>
    </source>
</reference>